<dbReference type="Proteomes" id="UP000005262">
    <property type="component" value="Chromosome"/>
</dbReference>
<dbReference type="KEGG" id="dmi:Desmer_2843"/>
<dbReference type="HOGENOM" id="CLU_3327205_0_0_9"/>
<evidence type="ECO:0000313" key="2">
    <source>
        <dbReference type="Proteomes" id="UP000005262"/>
    </source>
</evidence>
<reference evidence="2" key="2">
    <citation type="submission" date="2012-08" db="EMBL/GenBank/DDBJ databases">
        <title>Finished genome of Desulfosporosinus meridiei DSM 13257.</title>
        <authorList>
            <person name="Huntemann M."/>
            <person name="Wei C.-L."/>
            <person name="Han J."/>
            <person name="Detter J.C."/>
            <person name="Han C."/>
            <person name="Davenport K."/>
            <person name="Daligault H."/>
            <person name="Erkkila T."/>
            <person name="Gu W."/>
            <person name="Munk A.C.C."/>
            <person name="Teshima H."/>
            <person name="Xu Y."/>
            <person name="Chain P."/>
            <person name="Tapia R."/>
            <person name="Chen A."/>
            <person name="Krypides N."/>
            <person name="Mavromatis K."/>
            <person name="Markowitz V."/>
            <person name="Szeto E."/>
            <person name="Ivanova N."/>
            <person name="Mikhailova N."/>
            <person name="Ovchinnikova G."/>
            <person name="Pagani I."/>
            <person name="Pati A."/>
            <person name="Goodwin L."/>
            <person name="Peters L."/>
            <person name="Pitluck S."/>
            <person name="Woyke T."/>
            <person name="Pester M."/>
            <person name="Spring S."/>
            <person name="Ollivier B."/>
            <person name="Rattei T."/>
            <person name="Klenk H.-P."/>
            <person name="Wagner M."/>
            <person name="Loy A."/>
        </authorList>
    </citation>
    <scope>NUCLEOTIDE SEQUENCE [LARGE SCALE GENOMIC DNA]</scope>
    <source>
        <strain evidence="2">ATCC BAA-275 / DSM 13257 / NCIMB 13706 / S10</strain>
    </source>
</reference>
<evidence type="ECO:0000313" key="1">
    <source>
        <dbReference type="EMBL" id="AFQ44749.1"/>
    </source>
</evidence>
<organism evidence="1 2">
    <name type="scientific">Desulfosporosinus meridiei (strain ATCC BAA-275 / DSM 13257 / KCTC 12902 / NCIMB 13706 / S10)</name>
    <dbReference type="NCBI Taxonomy" id="768704"/>
    <lineage>
        <taxon>Bacteria</taxon>
        <taxon>Bacillati</taxon>
        <taxon>Bacillota</taxon>
        <taxon>Clostridia</taxon>
        <taxon>Eubacteriales</taxon>
        <taxon>Desulfitobacteriaceae</taxon>
        <taxon>Desulfosporosinus</taxon>
    </lineage>
</organism>
<accession>J7IX59</accession>
<gene>
    <name evidence="1" type="ordered locus">Desmer_2843</name>
</gene>
<dbReference type="AlphaFoldDB" id="J7IX59"/>
<sequence length="38" mass="4081">MAISGTISDLKILVALYGNVTIKEIITFKGLRNVSMVA</sequence>
<name>J7IX59_DESMD</name>
<reference evidence="1 2" key="1">
    <citation type="journal article" date="2012" name="J. Bacteriol.">
        <title>Complete genome sequences of Desulfosporosinus orientis DSM765T, Desulfosporosinus youngiae DSM17734T, Desulfosporosinus meridiei DSM13257T, and Desulfosporosinus acidiphilus DSM22704T.</title>
        <authorList>
            <person name="Pester M."/>
            <person name="Brambilla E."/>
            <person name="Alazard D."/>
            <person name="Rattei T."/>
            <person name="Weinmaier T."/>
            <person name="Han J."/>
            <person name="Lucas S."/>
            <person name="Lapidus A."/>
            <person name="Cheng J.F."/>
            <person name="Goodwin L."/>
            <person name="Pitluck S."/>
            <person name="Peters L."/>
            <person name="Ovchinnikova G."/>
            <person name="Teshima H."/>
            <person name="Detter J.C."/>
            <person name="Han C.S."/>
            <person name="Tapia R."/>
            <person name="Land M.L."/>
            <person name="Hauser L."/>
            <person name="Kyrpides N.C."/>
            <person name="Ivanova N.N."/>
            <person name="Pagani I."/>
            <person name="Huntmann M."/>
            <person name="Wei C.L."/>
            <person name="Davenport K.W."/>
            <person name="Daligault H."/>
            <person name="Chain P.S."/>
            <person name="Chen A."/>
            <person name="Mavromatis K."/>
            <person name="Markowitz V."/>
            <person name="Szeto E."/>
            <person name="Mikhailova N."/>
            <person name="Pati A."/>
            <person name="Wagner M."/>
            <person name="Woyke T."/>
            <person name="Ollivier B."/>
            <person name="Klenk H.P."/>
            <person name="Spring S."/>
            <person name="Loy A."/>
        </authorList>
    </citation>
    <scope>NUCLEOTIDE SEQUENCE [LARGE SCALE GENOMIC DNA]</scope>
    <source>
        <strain evidence="2">ATCC BAA-275 / DSM 13257 / NCIMB 13706 / S10</strain>
    </source>
</reference>
<protein>
    <submittedName>
        <fullName evidence="1">Uncharacterized protein</fullName>
    </submittedName>
</protein>
<keyword evidence="2" id="KW-1185">Reference proteome</keyword>
<dbReference type="EMBL" id="CP003629">
    <property type="protein sequence ID" value="AFQ44749.1"/>
    <property type="molecule type" value="Genomic_DNA"/>
</dbReference>
<proteinExistence type="predicted"/>